<dbReference type="AlphaFoldDB" id="A0A177ARK7"/>
<proteinExistence type="predicted"/>
<accession>A0A177ARK7</accession>
<organism evidence="2 3">
    <name type="scientific">Intoshia linei</name>
    <dbReference type="NCBI Taxonomy" id="1819745"/>
    <lineage>
        <taxon>Eukaryota</taxon>
        <taxon>Metazoa</taxon>
        <taxon>Spiralia</taxon>
        <taxon>Lophotrochozoa</taxon>
        <taxon>Mesozoa</taxon>
        <taxon>Orthonectida</taxon>
        <taxon>Rhopaluridae</taxon>
        <taxon>Intoshia</taxon>
    </lineage>
</organism>
<evidence type="ECO:0000256" key="1">
    <source>
        <dbReference type="SAM" id="SignalP"/>
    </source>
</evidence>
<gene>
    <name evidence="2" type="ORF">A3Q56_07630</name>
</gene>
<evidence type="ECO:0008006" key="4">
    <source>
        <dbReference type="Google" id="ProtNLM"/>
    </source>
</evidence>
<keyword evidence="3" id="KW-1185">Reference proteome</keyword>
<dbReference type="OrthoDB" id="6287011at2759"/>
<dbReference type="EMBL" id="LWCA01001712">
    <property type="protein sequence ID" value="OAF64628.1"/>
    <property type="molecule type" value="Genomic_DNA"/>
</dbReference>
<dbReference type="Gene3D" id="1.10.238.10">
    <property type="entry name" value="EF-hand"/>
    <property type="match status" value="1"/>
</dbReference>
<comment type="caution">
    <text evidence="2">The sequence shown here is derived from an EMBL/GenBank/DDBJ whole genome shotgun (WGS) entry which is preliminary data.</text>
</comment>
<evidence type="ECO:0000313" key="3">
    <source>
        <dbReference type="Proteomes" id="UP000078046"/>
    </source>
</evidence>
<dbReference type="SUPFAM" id="SSF47473">
    <property type="entry name" value="EF-hand"/>
    <property type="match status" value="1"/>
</dbReference>
<reference evidence="2 3" key="1">
    <citation type="submission" date="2016-04" db="EMBL/GenBank/DDBJ databases">
        <title>The genome of Intoshia linei affirms orthonectids as highly simplified spiralians.</title>
        <authorList>
            <person name="Mikhailov K.V."/>
            <person name="Slusarev G.S."/>
            <person name="Nikitin M.A."/>
            <person name="Logacheva M.D."/>
            <person name="Penin A."/>
            <person name="Aleoshin V."/>
            <person name="Panchin Y.V."/>
        </authorList>
    </citation>
    <scope>NUCLEOTIDE SEQUENCE [LARGE SCALE GENOMIC DNA]</scope>
    <source>
        <strain evidence="2">Intl2013</strain>
        <tissue evidence="2">Whole animal</tissue>
    </source>
</reference>
<feature type="signal peptide" evidence="1">
    <location>
        <begin position="1"/>
        <end position="31"/>
    </location>
</feature>
<dbReference type="InterPro" id="IPR011992">
    <property type="entry name" value="EF-hand-dom_pair"/>
</dbReference>
<dbReference type="Proteomes" id="UP000078046">
    <property type="component" value="Unassembled WGS sequence"/>
</dbReference>
<keyword evidence="1" id="KW-0732">Signal</keyword>
<sequence>MNKCVFDERSKKKFRLVFFLLECLVFRPGLSCPWFIPDNNERQSPPELINYVQFLNLFTNKCIDNAKNANLLCHKIDFDECNFKKKMCQNQKLLIRTCKKLDNKGEMVLPIKEFKSILELINIIISDEQLYKITSKYDKNLSGKLPYLKLIKEYTKV</sequence>
<protein>
    <recommendedName>
        <fullName evidence="4">EF-hand domain-containing protein</fullName>
    </recommendedName>
</protein>
<name>A0A177ARK7_9BILA</name>
<evidence type="ECO:0000313" key="2">
    <source>
        <dbReference type="EMBL" id="OAF64628.1"/>
    </source>
</evidence>
<feature type="chain" id="PRO_5008056665" description="EF-hand domain-containing protein" evidence="1">
    <location>
        <begin position="32"/>
        <end position="157"/>
    </location>
</feature>